<dbReference type="GO" id="GO:0006913">
    <property type="term" value="P:nucleocytoplasmic transport"/>
    <property type="evidence" value="ECO:0007669"/>
    <property type="project" value="TreeGrafter"/>
</dbReference>
<proteinExistence type="predicted"/>
<dbReference type="Gene3D" id="3.80.10.10">
    <property type="entry name" value="Ribonuclease Inhibitor"/>
    <property type="match status" value="1"/>
</dbReference>
<dbReference type="GO" id="GO:0031267">
    <property type="term" value="F:small GTPase binding"/>
    <property type="evidence" value="ECO:0007669"/>
    <property type="project" value="TreeGrafter"/>
</dbReference>
<dbReference type="InterPro" id="IPR032675">
    <property type="entry name" value="LRR_dom_sf"/>
</dbReference>
<gene>
    <name evidence="4" type="ORF">CBRE1094_LOCUS13000</name>
</gene>
<dbReference type="SUPFAM" id="SSF52047">
    <property type="entry name" value="RNI-like"/>
    <property type="match status" value="1"/>
</dbReference>
<dbReference type="PANTHER" id="PTHR24113:SF12">
    <property type="entry name" value="RAN GTPASE-ACTIVATING PROTEIN 1"/>
    <property type="match status" value="1"/>
</dbReference>
<dbReference type="SMART" id="SM00368">
    <property type="entry name" value="LRR_RI"/>
    <property type="match status" value="4"/>
</dbReference>
<evidence type="ECO:0000256" key="2">
    <source>
        <dbReference type="ARBA" id="ARBA00022614"/>
    </source>
</evidence>
<dbReference type="InterPro" id="IPR001611">
    <property type="entry name" value="Leu-rich_rpt"/>
</dbReference>
<keyword evidence="1" id="KW-0343">GTPase activation</keyword>
<name>A0A7S2GB07_9EUKA</name>
<dbReference type="GO" id="GO:0005096">
    <property type="term" value="F:GTPase activator activity"/>
    <property type="evidence" value="ECO:0007669"/>
    <property type="project" value="UniProtKB-KW"/>
</dbReference>
<evidence type="ECO:0000256" key="3">
    <source>
        <dbReference type="ARBA" id="ARBA00022737"/>
    </source>
</evidence>
<evidence type="ECO:0000256" key="1">
    <source>
        <dbReference type="ARBA" id="ARBA00022468"/>
    </source>
</evidence>
<reference evidence="4" key="1">
    <citation type="submission" date="2021-01" db="EMBL/GenBank/DDBJ databases">
        <authorList>
            <person name="Corre E."/>
            <person name="Pelletier E."/>
            <person name="Niang G."/>
            <person name="Scheremetjew M."/>
            <person name="Finn R."/>
            <person name="Kale V."/>
            <person name="Holt S."/>
            <person name="Cochrane G."/>
            <person name="Meng A."/>
            <person name="Brown T."/>
            <person name="Cohen L."/>
        </authorList>
    </citation>
    <scope>NUCLEOTIDE SEQUENCE</scope>
    <source>
        <strain evidence="4">UTEX LB 985</strain>
    </source>
</reference>
<dbReference type="InterPro" id="IPR027038">
    <property type="entry name" value="RanGap"/>
</dbReference>
<keyword evidence="2" id="KW-0433">Leucine-rich repeat</keyword>
<evidence type="ECO:0000313" key="4">
    <source>
        <dbReference type="EMBL" id="CAD9440932.1"/>
    </source>
</evidence>
<protein>
    <submittedName>
        <fullName evidence="4">Uncharacterized protein</fullName>
    </submittedName>
</protein>
<dbReference type="GO" id="GO:0005634">
    <property type="term" value="C:nucleus"/>
    <property type="evidence" value="ECO:0007669"/>
    <property type="project" value="TreeGrafter"/>
</dbReference>
<accession>A0A7S2GB07</accession>
<keyword evidence="3" id="KW-0677">Repeat</keyword>
<dbReference type="PANTHER" id="PTHR24113">
    <property type="entry name" value="RAN GTPASE-ACTIVATING PROTEIN 1"/>
    <property type="match status" value="1"/>
</dbReference>
<organism evidence="4">
    <name type="scientific">Haptolina brevifila</name>
    <dbReference type="NCBI Taxonomy" id="156173"/>
    <lineage>
        <taxon>Eukaryota</taxon>
        <taxon>Haptista</taxon>
        <taxon>Haptophyta</taxon>
        <taxon>Prymnesiophyceae</taxon>
        <taxon>Prymnesiales</taxon>
        <taxon>Prymnesiaceae</taxon>
        <taxon>Haptolina</taxon>
    </lineage>
</organism>
<dbReference type="GO" id="GO:0048471">
    <property type="term" value="C:perinuclear region of cytoplasm"/>
    <property type="evidence" value="ECO:0007669"/>
    <property type="project" value="TreeGrafter"/>
</dbReference>
<dbReference type="AlphaFoldDB" id="A0A7S2GB07"/>
<dbReference type="EMBL" id="HBGU01023903">
    <property type="protein sequence ID" value="CAD9440932.1"/>
    <property type="molecule type" value="Transcribed_RNA"/>
</dbReference>
<dbReference type="GO" id="GO:0005829">
    <property type="term" value="C:cytosol"/>
    <property type="evidence" value="ECO:0007669"/>
    <property type="project" value="TreeGrafter"/>
</dbReference>
<dbReference type="Pfam" id="PF13516">
    <property type="entry name" value="LRR_6"/>
    <property type="match status" value="2"/>
</dbReference>
<sequence length="287" mass="31281">MCCGHASPRRGRRLIATGWNLAESPSPGMRCLTLRGSGGFQPDGTTTGPPFRGVIDMERLLADPPKPPRSCPEGKSLWLHSNQLDDECIDMFAHTLRRGDWRHLTYLNLGGNQFTCVGMSALAGAITQEALPLLEFLSITEVEIADIGMKALCAALEHMPKLRCLEMTKCQVGVVGWTAFAAAAMKGAALQELETLYASDNNIGDVGMKAICDTFAAGRFPKVQAMHIRAAQIGDEGCLALADSIELGHFDHVRHVQLGGNVQTRDGFEVVMDVIKEYEKKILKCHF</sequence>